<evidence type="ECO:0000313" key="1">
    <source>
        <dbReference type="EMBL" id="PKR89757.1"/>
    </source>
</evidence>
<dbReference type="OrthoDB" id="7888976at2"/>
<proteinExistence type="predicted"/>
<organism evidence="1 2">
    <name type="scientific">Pleomorphomonas diazotrophica</name>
    <dbReference type="NCBI Taxonomy" id="1166257"/>
    <lineage>
        <taxon>Bacteria</taxon>
        <taxon>Pseudomonadati</taxon>
        <taxon>Pseudomonadota</taxon>
        <taxon>Alphaproteobacteria</taxon>
        <taxon>Hyphomicrobiales</taxon>
        <taxon>Pleomorphomonadaceae</taxon>
        <taxon>Pleomorphomonas</taxon>
    </lineage>
</organism>
<reference evidence="1 2" key="1">
    <citation type="submission" date="2017-12" db="EMBL/GenBank/DDBJ databases">
        <title>Anaerobic carbon monoxide metabolism by Pleomorphomonas carboxyditropha sp. nov., a new mesophilic hydrogenogenic carboxidotroph.</title>
        <authorList>
            <person name="Esquivel-Elizondo S."/>
            <person name="Krajmalnik-Brown R."/>
        </authorList>
    </citation>
    <scope>NUCLEOTIDE SEQUENCE [LARGE SCALE GENOMIC DNA]</scope>
    <source>
        <strain evidence="1 2">R5-392</strain>
    </source>
</reference>
<dbReference type="InterPro" id="IPR019285">
    <property type="entry name" value="DUF2336"/>
</dbReference>
<dbReference type="EMBL" id="PJNW01000004">
    <property type="protein sequence ID" value="PKR89757.1"/>
    <property type="molecule type" value="Genomic_DNA"/>
</dbReference>
<dbReference type="Proteomes" id="UP000233491">
    <property type="component" value="Unassembled WGS sequence"/>
</dbReference>
<gene>
    <name evidence="1" type="ORF">CXZ10_07610</name>
</gene>
<evidence type="ECO:0000313" key="2">
    <source>
        <dbReference type="Proteomes" id="UP000233491"/>
    </source>
</evidence>
<name>A0A1I4UWZ5_9HYPH</name>
<evidence type="ECO:0008006" key="3">
    <source>
        <dbReference type="Google" id="ProtNLM"/>
    </source>
</evidence>
<dbReference type="AlphaFoldDB" id="A0A1I4UWZ5"/>
<protein>
    <recommendedName>
        <fullName evidence="3">DUF2336 domain-containing protein</fullName>
    </recommendedName>
</protein>
<dbReference type="RefSeq" id="WP_143741494.1">
    <property type="nucleotide sequence ID" value="NZ_FOUQ01000009.1"/>
</dbReference>
<keyword evidence="2" id="KW-1185">Reference proteome</keyword>
<sequence>MLETNLVDFKSLALDPSPDRKNELLKGVSSLFAFTSERCTLEQIEIYDDVITRLSEMVETEARIFAAEKIAPLRRAPERAVRKFARDDEAAVASPVLKQSPVLNDHDLVAIAEEKGPDHLKAIAQRSVLSERVVDIVVSRGDVEVRRLVAGNYGARLSEIALACIVQQALSDSRTAEILGRRPDTPDAIISQVIGKAVDQVRSTVMGEASDDLEANLAEAARLAEARLSNSYWLGLYDFESAWERICQQGGRRIVSEELLCQYAVEDRFADVVAAFALLTDLDIEEAKHWLVRVDTEPFVVMARALGLRFATVQEMLKCGPWKHRLDNWQRNDALTQFQQIDPRVARARVTASRGLRSIG</sequence>
<comment type="caution">
    <text evidence="1">The sequence shown here is derived from an EMBL/GenBank/DDBJ whole genome shotgun (WGS) entry which is preliminary data.</text>
</comment>
<accession>A0A1I4UWZ5</accession>
<dbReference type="Pfam" id="PF10098">
    <property type="entry name" value="DUF2336"/>
    <property type="match status" value="1"/>
</dbReference>